<dbReference type="EMBL" id="WELG01000002">
    <property type="protein sequence ID" value="KAB7528168.1"/>
    <property type="molecule type" value="Genomic_DNA"/>
</dbReference>
<dbReference type="RefSeq" id="WP_152131589.1">
    <property type="nucleotide sequence ID" value="NZ_WELG01000002.1"/>
</dbReference>
<dbReference type="AlphaFoldDB" id="A0A6I1DU34"/>
<dbReference type="PANTHER" id="PTHR13847">
    <property type="entry name" value="SARCOSINE DEHYDROGENASE-RELATED"/>
    <property type="match status" value="1"/>
</dbReference>
<feature type="domain" description="FAD dependent oxidoreductase" evidence="2">
    <location>
        <begin position="3"/>
        <end position="321"/>
    </location>
</feature>
<protein>
    <submittedName>
        <fullName evidence="3">FAD-dependent oxidoreductase</fullName>
    </submittedName>
</protein>
<proteinExistence type="predicted"/>
<dbReference type="OrthoDB" id="214253at2"/>
<keyword evidence="1" id="KW-0560">Oxidoreductase</keyword>
<sequence>MVDYIVVGLGLAGISFCEVLEKEGKSFTVVSDTSQQASQVAGGLYNPVILKRFTLAWKAKEQMELAQPFYAGLERKLGVQLDYKVPVLRRFASIEEQNSWFEAADKPGLDHFLSTTILPNSNTCLDAPHGFGEVNYTGRIDTGTLVEFYSTYLDQKGILERESFNFSDLTIEEGQVSYKSLQAKQVVFACGYGLQDNPFFNYLPLNGTKGELLTIKAPAYKEDRVIKSSVFTIPLGEDLYRVGATYKWKDKTNEPTEASKKELLDKLTTFLRCDFEVVDHVAGIRPTVVDRRPLVGRHPAHKNLYVLNGFGSRGVLIAPYASTQLYQAIEHQNQIDPEMDIQRFTKKYYRD</sequence>
<dbReference type="GO" id="GO:0016491">
    <property type="term" value="F:oxidoreductase activity"/>
    <property type="evidence" value="ECO:0007669"/>
    <property type="project" value="UniProtKB-KW"/>
</dbReference>
<gene>
    <name evidence="3" type="ORF">F8C76_09855</name>
</gene>
<reference evidence="3 4" key="1">
    <citation type="submission" date="2019-10" db="EMBL/GenBank/DDBJ databases">
        <title>Muricauda olearia CL-SS4 JCM15563 genome.</title>
        <authorList>
            <person name="Liu L."/>
        </authorList>
    </citation>
    <scope>NUCLEOTIDE SEQUENCE [LARGE SCALE GENOMIC DNA]</scope>
    <source>
        <strain evidence="3 4">CL-SS4</strain>
    </source>
</reference>
<dbReference type="InterPro" id="IPR036188">
    <property type="entry name" value="FAD/NAD-bd_sf"/>
</dbReference>
<dbReference type="GO" id="GO:0005737">
    <property type="term" value="C:cytoplasm"/>
    <property type="evidence" value="ECO:0007669"/>
    <property type="project" value="TreeGrafter"/>
</dbReference>
<organism evidence="3 4">
    <name type="scientific">Flagellimonas olearia</name>
    <dbReference type="NCBI Taxonomy" id="552546"/>
    <lineage>
        <taxon>Bacteria</taxon>
        <taxon>Pseudomonadati</taxon>
        <taxon>Bacteroidota</taxon>
        <taxon>Flavobacteriia</taxon>
        <taxon>Flavobacteriales</taxon>
        <taxon>Flavobacteriaceae</taxon>
        <taxon>Flagellimonas</taxon>
    </lineage>
</organism>
<dbReference type="InterPro" id="IPR006076">
    <property type="entry name" value="FAD-dep_OxRdtase"/>
</dbReference>
<dbReference type="Gene3D" id="3.30.9.10">
    <property type="entry name" value="D-Amino Acid Oxidase, subunit A, domain 2"/>
    <property type="match status" value="1"/>
</dbReference>
<dbReference type="Pfam" id="PF01266">
    <property type="entry name" value="DAO"/>
    <property type="match status" value="1"/>
</dbReference>
<dbReference type="SUPFAM" id="SSF51971">
    <property type="entry name" value="Nucleotide-binding domain"/>
    <property type="match status" value="1"/>
</dbReference>
<evidence type="ECO:0000313" key="4">
    <source>
        <dbReference type="Proteomes" id="UP000429785"/>
    </source>
</evidence>
<dbReference type="Proteomes" id="UP000429785">
    <property type="component" value="Unassembled WGS sequence"/>
</dbReference>
<dbReference type="SUPFAM" id="SSF54373">
    <property type="entry name" value="FAD-linked reductases, C-terminal domain"/>
    <property type="match status" value="1"/>
</dbReference>
<evidence type="ECO:0000256" key="1">
    <source>
        <dbReference type="ARBA" id="ARBA00023002"/>
    </source>
</evidence>
<evidence type="ECO:0000313" key="3">
    <source>
        <dbReference type="EMBL" id="KAB7528168.1"/>
    </source>
</evidence>
<evidence type="ECO:0000259" key="2">
    <source>
        <dbReference type="Pfam" id="PF01266"/>
    </source>
</evidence>
<dbReference type="Gene3D" id="3.50.50.60">
    <property type="entry name" value="FAD/NAD(P)-binding domain"/>
    <property type="match status" value="1"/>
</dbReference>
<accession>A0A6I1DU34</accession>
<dbReference type="PANTHER" id="PTHR13847:SF289">
    <property type="entry name" value="GLYCINE OXIDASE"/>
    <property type="match status" value="1"/>
</dbReference>
<name>A0A6I1DU34_9FLAO</name>
<comment type="caution">
    <text evidence="3">The sequence shown here is derived from an EMBL/GenBank/DDBJ whole genome shotgun (WGS) entry which is preliminary data.</text>
</comment>